<sequence>MRPRTPARKRFLGLWTAGWLGLLLVLAMLRFGDPAVQWPVLLVPALWALVALRPRRRSGRAGARRAAREPETLEAELFPDDGQDDDPRYDDARYDDSRYDDARYGDARYDDDPPTPPPGMRTDTVERPALRGPSDDRDDDRW</sequence>
<dbReference type="Proteomes" id="UP000479241">
    <property type="component" value="Unassembled WGS sequence"/>
</dbReference>
<reference evidence="3 4" key="1">
    <citation type="submission" date="2019-12" db="EMBL/GenBank/DDBJ databases">
        <title>the WGS of Blastococcus saxobsidens 67B17.</title>
        <authorList>
            <person name="Jiang Z."/>
        </authorList>
    </citation>
    <scope>NUCLEOTIDE SEQUENCE [LARGE SCALE GENOMIC DNA]</scope>
    <source>
        <strain evidence="3 4">67B17</strain>
    </source>
</reference>
<name>A0A6L9W1B7_9ACTN</name>
<feature type="compositionally biased region" description="Basic and acidic residues" evidence="1">
    <location>
        <begin position="85"/>
        <end position="111"/>
    </location>
</feature>
<evidence type="ECO:0000256" key="1">
    <source>
        <dbReference type="SAM" id="MobiDB-lite"/>
    </source>
</evidence>
<dbReference type="RefSeq" id="WP_163203362.1">
    <property type="nucleotide sequence ID" value="NZ_JAAGWG010000008.1"/>
</dbReference>
<accession>A0A6L9W1B7</accession>
<protein>
    <submittedName>
        <fullName evidence="3">Uncharacterized protein</fullName>
    </submittedName>
</protein>
<feature type="compositionally biased region" description="Basic residues" evidence="1">
    <location>
        <begin position="56"/>
        <end position="65"/>
    </location>
</feature>
<dbReference type="EMBL" id="JAAGWG010000008">
    <property type="protein sequence ID" value="NEK85519.1"/>
    <property type="molecule type" value="Genomic_DNA"/>
</dbReference>
<feature type="transmembrane region" description="Helical" evidence="2">
    <location>
        <begin position="35"/>
        <end position="52"/>
    </location>
</feature>
<feature type="transmembrane region" description="Helical" evidence="2">
    <location>
        <begin position="12"/>
        <end position="29"/>
    </location>
</feature>
<comment type="caution">
    <text evidence="3">The sequence shown here is derived from an EMBL/GenBank/DDBJ whole genome shotgun (WGS) entry which is preliminary data.</text>
</comment>
<evidence type="ECO:0000313" key="4">
    <source>
        <dbReference type="Proteomes" id="UP000479241"/>
    </source>
</evidence>
<gene>
    <name evidence="3" type="ORF">GCU60_07060</name>
</gene>
<keyword evidence="2" id="KW-1133">Transmembrane helix</keyword>
<organism evidence="3 4">
    <name type="scientific">Blastococcus saxobsidens</name>
    <dbReference type="NCBI Taxonomy" id="138336"/>
    <lineage>
        <taxon>Bacteria</taxon>
        <taxon>Bacillati</taxon>
        <taxon>Actinomycetota</taxon>
        <taxon>Actinomycetes</taxon>
        <taxon>Geodermatophilales</taxon>
        <taxon>Geodermatophilaceae</taxon>
        <taxon>Blastococcus</taxon>
    </lineage>
</organism>
<dbReference type="AlphaFoldDB" id="A0A6L9W1B7"/>
<evidence type="ECO:0000256" key="2">
    <source>
        <dbReference type="SAM" id="Phobius"/>
    </source>
</evidence>
<feature type="compositionally biased region" description="Acidic residues" evidence="1">
    <location>
        <begin position="72"/>
        <end position="84"/>
    </location>
</feature>
<feature type="region of interest" description="Disordered" evidence="1">
    <location>
        <begin position="56"/>
        <end position="142"/>
    </location>
</feature>
<feature type="compositionally biased region" description="Basic and acidic residues" evidence="1">
    <location>
        <begin position="123"/>
        <end position="142"/>
    </location>
</feature>
<proteinExistence type="predicted"/>
<keyword evidence="2" id="KW-0812">Transmembrane</keyword>
<keyword evidence="2" id="KW-0472">Membrane</keyword>
<evidence type="ECO:0000313" key="3">
    <source>
        <dbReference type="EMBL" id="NEK85519.1"/>
    </source>
</evidence>